<reference evidence="1" key="1">
    <citation type="journal article" date="2020" name="Int. J. Syst. Evol. Microbiol.">
        <title>Aquipluma nitroreducens gen. nov. sp. nov., a novel facultatively anaerobic bacterium isolated from a freshwater lake.</title>
        <authorList>
            <person name="Watanabe M."/>
            <person name="Kojima H."/>
            <person name="Fukui M."/>
        </authorList>
    </citation>
    <scope>NUCLEOTIDE SEQUENCE</scope>
    <source>
        <strain evidence="1">MeG22</strain>
    </source>
</reference>
<evidence type="ECO:0000313" key="1">
    <source>
        <dbReference type="EMBL" id="BBE17484.1"/>
    </source>
</evidence>
<evidence type="ECO:0008006" key="3">
    <source>
        <dbReference type="Google" id="ProtNLM"/>
    </source>
</evidence>
<dbReference type="RefSeq" id="WP_318350475.1">
    <property type="nucleotide sequence ID" value="NZ_AP018694.1"/>
</dbReference>
<dbReference type="KEGG" id="anf:AQPE_1634"/>
<dbReference type="EMBL" id="AP018694">
    <property type="protein sequence ID" value="BBE17484.1"/>
    <property type="molecule type" value="Genomic_DNA"/>
</dbReference>
<sequence>MNQSTIRTLNYLKGIKKSAYPIVEILDQIKTLNDNGYISGTLPVETEIVRARLHDDNESFYSKSQLTYVPNQLNTKYKRASTPNNTMFYGTLSNPQPARYSDLRDIPLIECHPWLRDKTTKGYRKVTFGRWKLLKEIRFVAIVQHDNFKSVNPTIKYLSDVFNKMLTENREDTIEITNFFASEFAKEETTNDYDYLISAILSEEYLKAGIDGIIYPSVRSNGEVFNVAITAEVADKYMTLVQVTECSVYKYFENCWMDNDFNTLLYANQTNFTLEPLEYPEHIGTEYCLKQLGLSSLDELK</sequence>
<name>A0A5K7S836_9BACT</name>
<dbReference type="Proteomes" id="UP001193389">
    <property type="component" value="Chromosome"/>
</dbReference>
<gene>
    <name evidence="1" type="ORF">AQPE_1634</name>
</gene>
<evidence type="ECO:0000313" key="2">
    <source>
        <dbReference type="Proteomes" id="UP001193389"/>
    </source>
</evidence>
<organism evidence="1 2">
    <name type="scientific">Aquipluma nitroreducens</name>
    <dbReference type="NCBI Taxonomy" id="2010828"/>
    <lineage>
        <taxon>Bacteria</taxon>
        <taxon>Pseudomonadati</taxon>
        <taxon>Bacteroidota</taxon>
        <taxon>Bacteroidia</taxon>
        <taxon>Marinilabiliales</taxon>
        <taxon>Prolixibacteraceae</taxon>
        <taxon>Aquipluma</taxon>
    </lineage>
</organism>
<accession>A0A5K7S836</accession>
<protein>
    <recommendedName>
        <fullName evidence="3">RES domain-containing protein</fullName>
    </recommendedName>
</protein>
<dbReference type="AlphaFoldDB" id="A0A5K7S836"/>
<keyword evidence="2" id="KW-1185">Reference proteome</keyword>
<proteinExistence type="predicted"/>